<organism evidence="5 6">
    <name type="scientific">Thermoactinomyces vulgaris</name>
    <dbReference type="NCBI Taxonomy" id="2026"/>
    <lineage>
        <taxon>Bacteria</taxon>
        <taxon>Bacillati</taxon>
        <taxon>Bacillota</taxon>
        <taxon>Bacilli</taxon>
        <taxon>Bacillales</taxon>
        <taxon>Thermoactinomycetaceae</taxon>
        <taxon>Thermoactinomyces</taxon>
    </lineage>
</organism>
<accession>A0ABS0QIP3</accession>
<dbReference type="SUPFAM" id="SSF161219">
    <property type="entry name" value="CHY zinc finger-like"/>
    <property type="match status" value="1"/>
</dbReference>
<feature type="domain" description="CHY-type" evidence="4">
    <location>
        <begin position="7"/>
        <end position="88"/>
    </location>
</feature>
<evidence type="ECO:0000256" key="2">
    <source>
        <dbReference type="ARBA" id="ARBA00022771"/>
    </source>
</evidence>
<sequence>MVVKGKVVDGMTRCIHYHSELDIIAVKFACCGQYYPCYFCHQEAENHPVIRWSVRHLHEKAVFCGVCRHEMTLKEYLQGTGACPSCRAKFNPGCRKHWQYYFDRSLLSCIRTEV</sequence>
<dbReference type="InterPro" id="IPR016694">
    <property type="entry name" value="UCP017292"/>
</dbReference>
<name>A0ABS0QIP3_THEVU</name>
<evidence type="ECO:0000259" key="4">
    <source>
        <dbReference type="PROSITE" id="PS51266"/>
    </source>
</evidence>
<dbReference type="InterPro" id="IPR008913">
    <property type="entry name" value="Znf_CHY"/>
</dbReference>
<evidence type="ECO:0000256" key="3">
    <source>
        <dbReference type="ARBA" id="ARBA00022833"/>
    </source>
</evidence>
<evidence type="ECO:0000256" key="1">
    <source>
        <dbReference type="ARBA" id="ARBA00022723"/>
    </source>
</evidence>
<dbReference type="Proteomes" id="UP000641910">
    <property type="component" value="Unassembled WGS sequence"/>
</dbReference>
<keyword evidence="2" id="KW-0863">Zinc-finger</keyword>
<proteinExistence type="predicted"/>
<dbReference type="InterPro" id="IPR037274">
    <property type="entry name" value="Znf_CHY_sf"/>
</dbReference>
<comment type="caution">
    <text evidence="5">The sequence shown here is derived from an EMBL/GenBank/DDBJ whole genome shotgun (WGS) entry which is preliminary data.</text>
</comment>
<evidence type="ECO:0000313" key="6">
    <source>
        <dbReference type="Proteomes" id="UP000641910"/>
    </source>
</evidence>
<reference evidence="5 6" key="1">
    <citation type="submission" date="2020-12" db="EMBL/GenBank/DDBJ databases">
        <title>WGS of Thermoactinomyces spp.</title>
        <authorList>
            <person name="Cheng K."/>
        </authorList>
    </citation>
    <scope>NUCLEOTIDE SEQUENCE [LARGE SCALE GENOMIC DNA]</scope>
    <source>
        <strain evidence="6">CICC 10650\ACCC 41061</strain>
    </source>
</reference>
<dbReference type="Pfam" id="PF05495">
    <property type="entry name" value="zf-CHY"/>
    <property type="match status" value="1"/>
</dbReference>
<keyword evidence="6" id="KW-1185">Reference proteome</keyword>
<gene>
    <name evidence="5" type="ORF">I8U22_08900</name>
</gene>
<evidence type="ECO:0000313" key="5">
    <source>
        <dbReference type="EMBL" id="MBH8588927.1"/>
    </source>
</evidence>
<dbReference type="PANTHER" id="PTHR28082">
    <property type="entry name" value="ZINC FINGER PROTEIN"/>
    <property type="match status" value="1"/>
</dbReference>
<dbReference type="PIRSF" id="PIRSF017292">
    <property type="entry name" value="UCP017292_Znf_CHY"/>
    <property type="match status" value="1"/>
</dbReference>
<keyword evidence="3" id="KW-0862">Zinc</keyword>
<dbReference type="RefSeq" id="WP_037997175.1">
    <property type="nucleotide sequence ID" value="NZ_CP039710.1"/>
</dbReference>
<protein>
    <recommendedName>
        <fullName evidence="4">CHY-type domain-containing protein</fullName>
    </recommendedName>
</protein>
<dbReference type="PROSITE" id="PS51266">
    <property type="entry name" value="ZF_CHY"/>
    <property type="match status" value="1"/>
</dbReference>
<dbReference type="EMBL" id="JAECVU010000004">
    <property type="protein sequence ID" value="MBH8588927.1"/>
    <property type="molecule type" value="Genomic_DNA"/>
</dbReference>
<dbReference type="PANTHER" id="PTHR28082:SF1">
    <property type="entry name" value="HELPER OF TIM PROTEIN 13"/>
    <property type="match status" value="1"/>
</dbReference>
<keyword evidence="1" id="KW-0479">Metal-binding</keyword>
<dbReference type="InterPro" id="IPR052604">
    <property type="entry name" value="Mito_Tim_assembly_helper"/>
</dbReference>